<evidence type="ECO:0000313" key="5">
    <source>
        <dbReference type="EMBL" id="KAG9447069.1"/>
    </source>
</evidence>
<dbReference type="GO" id="GO:0003735">
    <property type="term" value="F:structural constituent of ribosome"/>
    <property type="evidence" value="ECO:0007669"/>
    <property type="project" value="InterPro"/>
</dbReference>
<accession>A0AAV7EFL9</accession>
<evidence type="ECO:0000256" key="2">
    <source>
        <dbReference type="ARBA" id="ARBA00022980"/>
    </source>
</evidence>
<reference evidence="5 6" key="1">
    <citation type="submission" date="2021-07" db="EMBL/GenBank/DDBJ databases">
        <title>The Aristolochia fimbriata genome: insights into angiosperm evolution, floral development and chemical biosynthesis.</title>
        <authorList>
            <person name="Jiao Y."/>
        </authorList>
    </citation>
    <scope>NUCLEOTIDE SEQUENCE [LARGE SCALE GENOMIC DNA]</scope>
    <source>
        <strain evidence="5">IBCAS-2021</strain>
        <tissue evidence="5">Leaf</tissue>
    </source>
</reference>
<proteinExistence type="inferred from homology"/>
<keyword evidence="4" id="KW-0732">Signal</keyword>
<evidence type="ECO:0000313" key="6">
    <source>
        <dbReference type="Proteomes" id="UP000825729"/>
    </source>
</evidence>
<evidence type="ECO:0008006" key="7">
    <source>
        <dbReference type="Google" id="ProtNLM"/>
    </source>
</evidence>
<dbReference type="PANTHER" id="PTHR12899:SF14">
    <property type="entry name" value="F14B2.25_F14B2.25"/>
    <property type="match status" value="1"/>
</dbReference>
<dbReference type="GO" id="GO:0008097">
    <property type="term" value="F:5S rRNA binding"/>
    <property type="evidence" value="ECO:0007669"/>
    <property type="project" value="TreeGrafter"/>
</dbReference>
<comment type="caution">
    <text evidence="5">The sequence shown here is derived from an EMBL/GenBank/DDBJ whole genome shotgun (WGS) entry which is preliminary data.</text>
</comment>
<dbReference type="Gene3D" id="3.30.420.100">
    <property type="match status" value="1"/>
</dbReference>
<dbReference type="AlphaFoldDB" id="A0AAV7EFL9"/>
<dbReference type="GO" id="GO:1990904">
    <property type="term" value="C:ribonucleoprotein complex"/>
    <property type="evidence" value="ECO:0007669"/>
    <property type="project" value="UniProtKB-KW"/>
</dbReference>
<dbReference type="EMBL" id="JAINDJ010000005">
    <property type="protein sequence ID" value="KAG9447069.1"/>
    <property type="molecule type" value="Genomic_DNA"/>
</dbReference>
<dbReference type="PANTHER" id="PTHR12899">
    <property type="entry name" value="39S RIBOSOMAL PROTEIN L18, MITOCHONDRIAL"/>
    <property type="match status" value="1"/>
</dbReference>
<sequence length="126" mass="14121">MSSGAAPTTSLLLRLLVSCRRITAQVTNPKTAAIVAMASSSEQEFLPEYRARLNRIPRSHNFWDPKTASRVGEKLGFRLREIGVRGVEIDVEEELSRPLHYRRSIISLFDSVERSGVRVAGAENLR</sequence>
<evidence type="ECO:0000256" key="4">
    <source>
        <dbReference type="SAM" id="SignalP"/>
    </source>
</evidence>
<dbReference type="Proteomes" id="UP000825729">
    <property type="component" value="Unassembled WGS sequence"/>
</dbReference>
<feature type="signal peptide" evidence="4">
    <location>
        <begin position="1"/>
        <end position="24"/>
    </location>
</feature>
<name>A0AAV7EFL9_ARIFI</name>
<feature type="chain" id="PRO_5043742453" description="Ribosomal protein L18" evidence="4">
    <location>
        <begin position="25"/>
        <end position="126"/>
    </location>
</feature>
<dbReference type="GO" id="GO:0005840">
    <property type="term" value="C:ribosome"/>
    <property type="evidence" value="ECO:0007669"/>
    <property type="project" value="UniProtKB-KW"/>
</dbReference>
<organism evidence="5 6">
    <name type="scientific">Aristolochia fimbriata</name>
    <name type="common">White veined hardy Dutchman's pipe vine</name>
    <dbReference type="NCBI Taxonomy" id="158543"/>
    <lineage>
        <taxon>Eukaryota</taxon>
        <taxon>Viridiplantae</taxon>
        <taxon>Streptophyta</taxon>
        <taxon>Embryophyta</taxon>
        <taxon>Tracheophyta</taxon>
        <taxon>Spermatophyta</taxon>
        <taxon>Magnoliopsida</taxon>
        <taxon>Magnoliidae</taxon>
        <taxon>Piperales</taxon>
        <taxon>Aristolochiaceae</taxon>
        <taxon>Aristolochia</taxon>
    </lineage>
</organism>
<dbReference type="InterPro" id="IPR005484">
    <property type="entry name" value="Ribosomal_uL18_bac/plant/anim"/>
</dbReference>
<gene>
    <name evidence="5" type="ORF">H6P81_013197</name>
</gene>
<evidence type="ECO:0000256" key="3">
    <source>
        <dbReference type="ARBA" id="ARBA00023274"/>
    </source>
</evidence>
<protein>
    <recommendedName>
        <fullName evidence="7">Ribosomal protein L18</fullName>
    </recommendedName>
</protein>
<keyword evidence="6" id="KW-1185">Reference proteome</keyword>
<keyword evidence="2" id="KW-0689">Ribosomal protein</keyword>
<evidence type="ECO:0000256" key="1">
    <source>
        <dbReference type="ARBA" id="ARBA00007116"/>
    </source>
</evidence>
<dbReference type="SUPFAM" id="SSF53137">
    <property type="entry name" value="Translational machinery components"/>
    <property type="match status" value="1"/>
</dbReference>
<dbReference type="GO" id="GO:0006412">
    <property type="term" value="P:translation"/>
    <property type="evidence" value="ECO:0007669"/>
    <property type="project" value="InterPro"/>
</dbReference>
<keyword evidence="3" id="KW-0687">Ribonucleoprotein</keyword>
<comment type="similarity">
    <text evidence="1">Belongs to the universal ribosomal protein uL18 family.</text>
</comment>